<evidence type="ECO:0000313" key="3">
    <source>
        <dbReference type="Proteomes" id="UP000607397"/>
    </source>
</evidence>
<dbReference type="AlphaFoldDB" id="A0A8K1ZWB3"/>
<dbReference type="InterPro" id="IPR029060">
    <property type="entry name" value="PIN-like_dom_sf"/>
</dbReference>
<accession>A0A8K1ZWB3</accession>
<sequence length="136" mass="14465">MSLSPTFVLDASALLAYLQGEAGSDLVATALTQGTALSAVNWAEVLSKLLERGKQPQDVVAQLRDLGLLSQAIQIYPVEEALALTIAELLPKTRAMGLSLGDRACLALALKLNLPALTSDKVWRNVDVGVSVRLIR</sequence>
<evidence type="ECO:0000259" key="1">
    <source>
        <dbReference type="Pfam" id="PF01850"/>
    </source>
</evidence>
<dbReference type="Gene3D" id="3.40.50.1010">
    <property type="entry name" value="5'-nuclease"/>
    <property type="match status" value="1"/>
</dbReference>
<protein>
    <submittedName>
        <fullName evidence="2">PIN domain-containing protein</fullName>
    </submittedName>
</protein>
<organism evidence="2 3">
    <name type="scientific">Petrachloros mirabilis ULC683</name>
    <dbReference type="NCBI Taxonomy" id="2781853"/>
    <lineage>
        <taxon>Bacteria</taxon>
        <taxon>Bacillati</taxon>
        <taxon>Cyanobacteriota</taxon>
        <taxon>Cyanophyceae</taxon>
        <taxon>Synechococcales</taxon>
        <taxon>Petrachlorosaceae</taxon>
        <taxon>Petrachloros</taxon>
        <taxon>Petrachloros mirabilis</taxon>
    </lineage>
</organism>
<dbReference type="Proteomes" id="UP000607397">
    <property type="component" value="Unassembled WGS sequence"/>
</dbReference>
<evidence type="ECO:0000313" key="2">
    <source>
        <dbReference type="EMBL" id="NCJ05292.1"/>
    </source>
</evidence>
<dbReference type="InterPro" id="IPR002716">
    <property type="entry name" value="PIN_dom"/>
</dbReference>
<dbReference type="CDD" id="cd18682">
    <property type="entry name" value="PIN_VapC-like"/>
    <property type="match status" value="1"/>
</dbReference>
<gene>
    <name evidence="2" type="ORF">GS597_01920</name>
</gene>
<dbReference type="RefSeq" id="WP_161823776.1">
    <property type="nucleotide sequence ID" value="NZ_WVIC01000003.1"/>
</dbReference>
<dbReference type="Pfam" id="PF01850">
    <property type="entry name" value="PIN"/>
    <property type="match status" value="1"/>
</dbReference>
<comment type="caution">
    <text evidence="2">The sequence shown here is derived from an EMBL/GenBank/DDBJ whole genome shotgun (WGS) entry which is preliminary data.</text>
</comment>
<reference evidence="2" key="1">
    <citation type="submission" date="2019-12" db="EMBL/GenBank/DDBJ databases">
        <title>High-Quality draft genome sequences of three cyanobacteria isolated from the limestone walls of the Old Cathedral of Coimbra.</title>
        <authorList>
            <person name="Tiago I."/>
            <person name="Soares F."/>
            <person name="Portugal A."/>
        </authorList>
    </citation>
    <scope>NUCLEOTIDE SEQUENCE [LARGE SCALE GENOMIC DNA]</scope>
    <source>
        <strain evidence="2">C</strain>
    </source>
</reference>
<dbReference type="SUPFAM" id="SSF88723">
    <property type="entry name" value="PIN domain-like"/>
    <property type="match status" value="1"/>
</dbReference>
<proteinExistence type="predicted"/>
<feature type="domain" description="PIN" evidence="1">
    <location>
        <begin position="8"/>
        <end position="127"/>
    </location>
</feature>
<keyword evidence="3" id="KW-1185">Reference proteome</keyword>
<name>A0A8K1ZWB3_9CYAN</name>
<dbReference type="EMBL" id="WVIC01000003">
    <property type="protein sequence ID" value="NCJ05292.1"/>
    <property type="molecule type" value="Genomic_DNA"/>
</dbReference>